<name>A0ABW3WL80_9FLAO</name>
<reference evidence="2" key="1">
    <citation type="journal article" date="2019" name="Int. J. Syst. Evol. Microbiol.">
        <title>The Global Catalogue of Microorganisms (GCM) 10K type strain sequencing project: providing services to taxonomists for standard genome sequencing and annotation.</title>
        <authorList>
            <consortium name="The Broad Institute Genomics Platform"/>
            <consortium name="The Broad Institute Genome Sequencing Center for Infectious Disease"/>
            <person name="Wu L."/>
            <person name="Ma J."/>
        </authorList>
    </citation>
    <scope>NUCLEOTIDE SEQUENCE [LARGE SCALE GENOMIC DNA]</scope>
    <source>
        <strain evidence="2">CCUG 62221</strain>
    </source>
</reference>
<comment type="caution">
    <text evidence="1">The sequence shown here is derived from an EMBL/GenBank/DDBJ whole genome shotgun (WGS) entry which is preliminary data.</text>
</comment>
<evidence type="ECO:0000313" key="2">
    <source>
        <dbReference type="Proteomes" id="UP001597241"/>
    </source>
</evidence>
<dbReference type="Proteomes" id="UP001597241">
    <property type="component" value="Unassembled WGS sequence"/>
</dbReference>
<accession>A0ABW3WL80</accession>
<keyword evidence="2" id="KW-1185">Reference proteome</keyword>
<sequence length="41" mass="4675">MENGINKKQLIIAAMVFLLSFLLSREVFANWDAIKAFLFGN</sequence>
<proteinExistence type="predicted"/>
<evidence type="ECO:0000313" key="1">
    <source>
        <dbReference type="EMBL" id="MFD1293165.1"/>
    </source>
</evidence>
<dbReference type="EMBL" id="JBHTMV010000003">
    <property type="protein sequence ID" value="MFD1293165.1"/>
    <property type="molecule type" value="Genomic_DNA"/>
</dbReference>
<organism evidence="1 2">
    <name type="scientific">Lutibacter holmesii</name>
    <dbReference type="NCBI Taxonomy" id="1137985"/>
    <lineage>
        <taxon>Bacteria</taxon>
        <taxon>Pseudomonadati</taxon>
        <taxon>Bacteroidota</taxon>
        <taxon>Flavobacteriia</taxon>
        <taxon>Flavobacteriales</taxon>
        <taxon>Flavobacteriaceae</taxon>
        <taxon>Lutibacter</taxon>
    </lineage>
</organism>
<dbReference type="RefSeq" id="WP_386808225.1">
    <property type="nucleotide sequence ID" value="NZ_JBHTMV010000003.1"/>
</dbReference>
<gene>
    <name evidence="1" type="ORF">ACFQ5N_04885</name>
</gene>
<protein>
    <submittedName>
        <fullName evidence="1">Uncharacterized protein</fullName>
    </submittedName>
</protein>